<feature type="domain" description="F5/8 type C" evidence="7">
    <location>
        <begin position="1579"/>
        <end position="1716"/>
    </location>
</feature>
<dbReference type="InterPro" id="IPR039808">
    <property type="entry name" value="Cadherin"/>
</dbReference>
<feature type="domain" description="Cadherin" evidence="8">
    <location>
        <begin position="80"/>
        <end position="210"/>
    </location>
</feature>
<organism evidence="9 11">
    <name type="scientific">Lingula anatina</name>
    <name type="common">Brachiopod</name>
    <name type="synonym">Lingula unguis</name>
    <dbReference type="NCBI Taxonomy" id="7574"/>
    <lineage>
        <taxon>Eukaryota</taxon>
        <taxon>Metazoa</taxon>
        <taxon>Spiralia</taxon>
        <taxon>Lophotrochozoa</taxon>
        <taxon>Brachiopoda</taxon>
        <taxon>Linguliformea</taxon>
        <taxon>Lingulata</taxon>
        <taxon>Lingulida</taxon>
        <taxon>Linguloidea</taxon>
        <taxon>Lingulidae</taxon>
        <taxon>Lingula</taxon>
    </lineage>
</organism>
<dbReference type="InterPro" id="IPR000421">
    <property type="entry name" value="FA58C"/>
</dbReference>
<dbReference type="GO" id="GO:0016477">
    <property type="term" value="P:cell migration"/>
    <property type="evidence" value="ECO:0007669"/>
    <property type="project" value="TreeGrafter"/>
</dbReference>
<dbReference type="RefSeq" id="XP_013418692.1">
    <property type="nucleotide sequence ID" value="XM_013563238.2"/>
</dbReference>
<evidence type="ECO:0000313" key="11">
    <source>
        <dbReference type="RefSeq" id="XP_013418692.1"/>
    </source>
</evidence>
<dbReference type="KEGG" id="lak:106179542"/>
<evidence type="ECO:0000259" key="8">
    <source>
        <dbReference type="PROSITE" id="PS50268"/>
    </source>
</evidence>
<keyword evidence="3 5" id="KW-0106">Calcium</keyword>
<evidence type="ECO:0000259" key="7">
    <source>
        <dbReference type="PROSITE" id="PS50022"/>
    </source>
</evidence>
<proteinExistence type="predicted"/>
<dbReference type="InterPro" id="IPR015919">
    <property type="entry name" value="Cadherin-like_sf"/>
</dbReference>
<keyword evidence="6" id="KW-0732">Signal</keyword>
<dbReference type="PANTHER" id="PTHR24027:SF438">
    <property type="entry name" value="CADHERIN 23"/>
    <property type="match status" value="1"/>
</dbReference>
<dbReference type="InterPro" id="IPR008979">
    <property type="entry name" value="Galactose-bd-like_sf"/>
</dbReference>
<dbReference type="GO" id="GO:0005509">
    <property type="term" value="F:calcium ion binding"/>
    <property type="evidence" value="ECO:0007669"/>
    <property type="project" value="UniProtKB-UniRule"/>
</dbReference>
<dbReference type="Gene3D" id="2.60.40.60">
    <property type="entry name" value="Cadherins"/>
    <property type="match status" value="1"/>
</dbReference>
<dbReference type="OrthoDB" id="6355129at2759"/>
<dbReference type="SUPFAM" id="SSF49313">
    <property type="entry name" value="Cadherin-like"/>
    <property type="match status" value="1"/>
</dbReference>
<feature type="signal peptide" evidence="6">
    <location>
        <begin position="1"/>
        <end position="22"/>
    </location>
</feature>
<comment type="subcellular location">
    <subcellularLocation>
        <location evidence="1">Membrane</location>
    </subcellularLocation>
</comment>
<dbReference type="GO" id="GO:0016342">
    <property type="term" value="C:catenin complex"/>
    <property type="evidence" value="ECO:0007669"/>
    <property type="project" value="TreeGrafter"/>
</dbReference>
<dbReference type="GeneID" id="106179542"/>
<evidence type="ECO:0000313" key="10">
    <source>
        <dbReference type="RefSeq" id="XP_013418691.1"/>
    </source>
</evidence>
<evidence type="ECO:0000256" key="3">
    <source>
        <dbReference type="ARBA" id="ARBA00022837"/>
    </source>
</evidence>
<evidence type="ECO:0000256" key="6">
    <source>
        <dbReference type="SAM" id="SignalP"/>
    </source>
</evidence>
<evidence type="ECO:0000313" key="9">
    <source>
        <dbReference type="Proteomes" id="UP000085678"/>
    </source>
</evidence>
<gene>
    <name evidence="10 11" type="primary">LOC106179542</name>
</gene>
<dbReference type="GO" id="GO:0008013">
    <property type="term" value="F:beta-catenin binding"/>
    <property type="evidence" value="ECO:0007669"/>
    <property type="project" value="TreeGrafter"/>
</dbReference>
<dbReference type="GO" id="GO:0045296">
    <property type="term" value="F:cadherin binding"/>
    <property type="evidence" value="ECO:0007669"/>
    <property type="project" value="TreeGrafter"/>
</dbReference>
<dbReference type="SUPFAM" id="SSF49785">
    <property type="entry name" value="Galactose-binding domain-like"/>
    <property type="match status" value="1"/>
</dbReference>
<dbReference type="CDD" id="cd11304">
    <property type="entry name" value="Cadherin_repeat"/>
    <property type="match status" value="1"/>
</dbReference>
<protein>
    <submittedName>
        <fullName evidence="10 11">Uncharacterized protein LOC106179542</fullName>
    </submittedName>
</protein>
<name>A0A1S3K870_LINAN</name>
<dbReference type="RefSeq" id="XP_013418691.1">
    <property type="nucleotide sequence ID" value="XM_013563237.2"/>
</dbReference>
<keyword evidence="9" id="KW-1185">Reference proteome</keyword>
<feature type="chain" id="PRO_5014546018" evidence="6">
    <location>
        <begin position="23"/>
        <end position="1880"/>
    </location>
</feature>
<dbReference type="OMA" id="KCRISYG"/>
<dbReference type="PANTHER" id="PTHR24027">
    <property type="entry name" value="CADHERIN-23"/>
    <property type="match status" value="1"/>
</dbReference>
<dbReference type="PROSITE" id="PS50022">
    <property type="entry name" value="FA58C_3"/>
    <property type="match status" value="1"/>
</dbReference>
<dbReference type="Gene3D" id="2.60.120.260">
    <property type="entry name" value="Galactose-binding domain-like"/>
    <property type="match status" value="1"/>
</dbReference>
<reference evidence="10 11" key="1">
    <citation type="submission" date="2025-04" db="UniProtKB">
        <authorList>
            <consortium name="RefSeq"/>
        </authorList>
    </citation>
    <scope>IDENTIFICATION</scope>
    <source>
        <tissue evidence="10 11">Gonads</tissue>
    </source>
</reference>
<keyword evidence="4" id="KW-0472">Membrane</keyword>
<dbReference type="GO" id="GO:0007156">
    <property type="term" value="P:homophilic cell adhesion via plasma membrane adhesion molecules"/>
    <property type="evidence" value="ECO:0007669"/>
    <property type="project" value="InterPro"/>
</dbReference>
<dbReference type="PROSITE" id="PS50268">
    <property type="entry name" value="CADHERIN_2"/>
    <property type="match status" value="1"/>
</dbReference>
<evidence type="ECO:0000256" key="5">
    <source>
        <dbReference type="PROSITE-ProRule" id="PRU00043"/>
    </source>
</evidence>
<evidence type="ECO:0000256" key="2">
    <source>
        <dbReference type="ARBA" id="ARBA00022737"/>
    </source>
</evidence>
<evidence type="ECO:0000256" key="4">
    <source>
        <dbReference type="ARBA" id="ARBA00023136"/>
    </source>
</evidence>
<evidence type="ECO:0000256" key="1">
    <source>
        <dbReference type="ARBA" id="ARBA00004370"/>
    </source>
</evidence>
<dbReference type="Proteomes" id="UP000085678">
    <property type="component" value="Unplaced"/>
</dbReference>
<keyword evidence="2" id="KW-0677">Repeat</keyword>
<sequence length="1880" mass="205794">MTQWATYRLVLTICTVILSCRSNEVRVCKHPPTCEEPNCYQKEVECVSGQCSDKGQCVCEPCWTGPSCDIYENKHQPQFWRDVDTFEIAGNVAGGTPVFQVTAYDLDTLETCPTGWKNQGLNCTCAEVLYSIDESNDHGLFSIDPHTGELSIKVGTPMLDDTTYKLVVGARNPVPNDERQTYAISERDLAGSRITLEITVADVTDAEPRVYDEHVDSEWHDKGYSKIDDMMDSYYDEEVHSRHKREVTVDSPIPDNLTFYLERHPNITQIYDGTELSFRVTIHFPSGSSDVVVELFSSDNDTTQAMLCNPRVVHVGDNLNMGNVTPVLESVYGNGIYDRAILNLGTVENSGTDSSTPNASMVFIDYKVYKITSNLTVSGEEYWLSAGASFNNDSDIWVAQVSYITETDVFNTSTTANLTLNGPPQVEIGSAAKFTLDMYIPYPTATIAVDAFTPYNTSDVMSMCSVTLKNTGLNYACLNNDAITSTIYPYAGGNGNNRGRLNLGQMVNTAARDETNYVHDESRLSVEFVLFVNDDQSFLDQEYWVGAAVEIGEDEIWAGQLAVTAVNYTEKAINTTENLSFSLTATNESLAIGESVLLDLDITVPENTETAYKLTVLTPFNDTARAKICHIYVESTGRNIPCVNPGIPVFTSLDNSSVSTKATLNLGSITNAGVISSASNNSENMVKVKIAVQILDHELNYNGGDLQVTVGVEVGPDKIWVAERLFTAGNDTKEISNLTAADIAMSYAFGDEHVHINAVKDVRVTITTMPASIYYPGRFEFVLPVENDSAILTVCRAELIHVGSNLPCFNGSAANSTFVYSSRTNDTNQSKVAIDLGYICNIGSNTVAQTKADQIILKFIVRQEDHVAVENGTEKWLSAGMQYFTSELWVGQINSVTLKDMNIVAPSDYDGLPLFVTPTDKQTSNMIAPGSVITFDIMFKVPPQSTVGYSISVTTNCTLTVCALRYVETGWNIPCLSTTSIGEVTFGAGSRTTASMSLGHFTNIGSTNVSYTDVFDNETVRLQVVLQLTGDEAIATNGSEHWFRVDLDYGGAQPAKADAFVQAIHKQADNVTTLDPNVLFNYVSEAGTQFAADGSPYVTKGQSVRFSLELTLPENTAWHIQVKFLTPLNTTSLMHICDASVIHVGSNFPCVVKETVVNTYESRTGSAHTDIGSIDMGYVCSIPTGTATNTSNTIIFDAAASVLRDVTLEQDDTFWFGSTVTVNSHVIYVSQLSLKYTETLSNSYTEAASAVMNCSSCSSNITNVYVNGSSVSPRPTTIAERFSISVVLTVPQNLTVPLTIDVRVPVNETAVMTITDAALTRAGANLCGLSRQMAMVTPVYNMSLDNNQVTGLTVDLHAVTNTGVTARVSNYTYSLEDDQLVFDVNLQMADSVANEHLTVHAINVGVEIGSMVYVAKEFIEIQRTTNEKPELEVAVTMDTSTTYAKGSTIEVTGNIKHTEQSKAEANNVTVSFYLPPSLNFSSFTAINLTMNAAVDENGLLSITIPQLLFADTNSNSGWFTLSLTVNPDYGRENIESVIVPYDACFYMFYRQFNANPDGTEFCSSLQDLEFTINPQGWPSCETALGMQSLAIQDCQIKGSPSSTSVTAARYGYSGWKGFYRGEVYEPYRYLQIELGNNTKLTQLLCNYVAGSDVTQIEVMTSNDGLAWLSANTLSIPVRSQRLLLYPPIEAPFVRFYLYDSTSGPSEIKNTFEVYGCNTGGSRADVCKAPVSSTEAHKFRGFLVTTSTTYVCDFKPDISLQRVCYSTTDGDTWTEMDSRVANVIGFDIEEGYVYAVGTTDDTYLVAQDGTDTWYSISPARWAEFQSCCAAAPSRCRSTVEVSWLNSVANPSSFIQENWGANFNGMYNSDTGVWVQHLDWTD</sequence>
<dbReference type="InterPro" id="IPR002126">
    <property type="entry name" value="Cadherin-like_dom"/>
</dbReference>
<accession>A0A1S3K870</accession>